<evidence type="ECO:0000313" key="7">
    <source>
        <dbReference type="Proteomes" id="UP000440498"/>
    </source>
</evidence>
<keyword evidence="4" id="KW-0812">Transmembrane</keyword>
<evidence type="ECO:0000256" key="3">
    <source>
        <dbReference type="PROSITE-ProRule" id="PRU00284"/>
    </source>
</evidence>
<dbReference type="RefSeq" id="WP_152837748.1">
    <property type="nucleotide sequence ID" value="NZ_WHUG01000003.1"/>
</dbReference>
<dbReference type="Pfam" id="PF00015">
    <property type="entry name" value="MCPsignal"/>
    <property type="match status" value="1"/>
</dbReference>
<evidence type="ECO:0000256" key="2">
    <source>
        <dbReference type="ARBA" id="ARBA00029447"/>
    </source>
</evidence>
<accession>A0A6A7MZZ3</accession>
<dbReference type="PANTHER" id="PTHR32089:SF120">
    <property type="entry name" value="METHYL-ACCEPTING CHEMOTAXIS PROTEIN TLPQ"/>
    <property type="match status" value="1"/>
</dbReference>
<dbReference type="InterPro" id="IPR004089">
    <property type="entry name" value="MCPsignal_dom"/>
</dbReference>
<evidence type="ECO:0000313" key="6">
    <source>
        <dbReference type="EMBL" id="MQA38344.1"/>
    </source>
</evidence>
<keyword evidence="4" id="KW-0472">Membrane</keyword>
<dbReference type="PROSITE" id="PS50111">
    <property type="entry name" value="CHEMOTAXIS_TRANSDUC_2"/>
    <property type="match status" value="1"/>
</dbReference>
<proteinExistence type="inferred from homology"/>
<dbReference type="GO" id="GO:0016020">
    <property type="term" value="C:membrane"/>
    <property type="evidence" value="ECO:0007669"/>
    <property type="project" value="InterPro"/>
</dbReference>
<evidence type="ECO:0000256" key="4">
    <source>
        <dbReference type="SAM" id="Phobius"/>
    </source>
</evidence>
<dbReference type="EMBL" id="WHUG01000003">
    <property type="protein sequence ID" value="MQA38344.1"/>
    <property type="molecule type" value="Genomic_DNA"/>
</dbReference>
<dbReference type="SUPFAM" id="SSF58104">
    <property type="entry name" value="Methyl-accepting chemotaxis protein (MCP) signaling domain"/>
    <property type="match status" value="1"/>
</dbReference>
<comment type="caution">
    <text evidence="6">The sequence shown here is derived from an EMBL/GenBank/DDBJ whole genome shotgun (WGS) entry which is preliminary data.</text>
</comment>
<dbReference type="AlphaFoldDB" id="A0A6A7MZZ3"/>
<dbReference type="GO" id="GO:0004888">
    <property type="term" value="F:transmembrane signaling receptor activity"/>
    <property type="evidence" value="ECO:0007669"/>
    <property type="project" value="InterPro"/>
</dbReference>
<protein>
    <submittedName>
        <fullName evidence="6">Methyl-accepting chemotaxis protein</fullName>
    </submittedName>
</protein>
<sequence length="521" mass="55518">MKLLQHKLVQRGLWFLGATAGGTCVAYLFKLAAGDGAMLVYTAAPAALTGAAVAWWAARQNGDEDGVKRFAHVVGDEIDAIMIGAAETSYFVDSVKKKIELDVGTAGGIVRSSADNAQATAAIAANAERAAKIAAQVRGETVAGRAEADNGLQRINTARQDAQTAAAVMASLQTNSRKIYGFTEAISEISARTNLLALNAAIEAARAGEQGRGFAVVASEVRQLALRTKEATDEISTMVREINQQAEQAASGMNSLAAKVSEAAGNVETVHGLLGNIERSSGESEEEIGEIARASREHVATTEDIATAIASIRDSLLSTEKELPRAASSAMALAERAEVITGALGESSIATSHDAIRIAAQQAAAEVGRRFEAAIAAGKITREALFDRSYTPIPNTDPPKHKTRFDDFTDRALPQLQEGVLAAMPQLAYAGAVDNNGYFPTHNKKFSQPLTGNYDVDIVNNRTKRIFSDRTGKRCGSNTKPFLLQTYKRDTGEVMHDLSAPIYVNGRHWGGFRIGYRSSHR</sequence>
<evidence type="ECO:0000259" key="5">
    <source>
        <dbReference type="PROSITE" id="PS50111"/>
    </source>
</evidence>
<dbReference type="PANTHER" id="PTHR32089">
    <property type="entry name" value="METHYL-ACCEPTING CHEMOTAXIS PROTEIN MCPB"/>
    <property type="match status" value="1"/>
</dbReference>
<keyword evidence="1 3" id="KW-0807">Transducer</keyword>
<keyword evidence="7" id="KW-1185">Reference proteome</keyword>
<evidence type="ECO:0000256" key="1">
    <source>
        <dbReference type="ARBA" id="ARBA00023224"/>
    </source>
</evidence>
<dbReference type="GO" id="GO:0006935">
    <property type="term" value="P:chemotaxis"/>
    <property type="evidence" value="ECO:0007669"/>
    <property type="project" value="InterPro"/>
</dbReference>
<gene>
    <name evidence="6" type="ORF">GEV02_09305</name>
</gene>
<dbReference type="PRINTS" id="PR00260">
    <property type="entry name" value="CHEMTRNSDUCR"/>
</dbReference>
<dbReference type="Gene3D" id="1.10.287.950">
    <property type="entry name" value="Methyl-accepting chemotaxis protein"/>
    <property type="match status" value="1"/>
</dbReference>
<organism evidence="6 7">
    <name type="scientific">Rugamonas aquatica</name>
    <dbReference type="NCBI Taxonomy" id="2743357"/>
    <lineage>
        <taxon>Bacteria</taxon>
        <taxon>Pseudomonadati</taxon>
        <taxon>Pseudomonadota</taxon>
        <taxon>Betaproteobacteria</taxon>
        <taxon>Burkholderiales</taxon>
        <taxon>Oxalobacteraceae</taxon>
        <taxon>Telluria group</taxon>
        <taxon>Rugamonas</taxon>
    </lineage>
</organism>
<dbReference type="GO" id="GO:0007165">
    <property type="term" value="P:signal transduction"/>
    <property type="evidence" value="ECO:0007669"/>
    <property type="project" value="UniProtKB-KW"/>
</dbReference>
<comment type="similarity">
    <text evidence="2">Belongs to the methyl-accepting chemotaxis (MCP) protein family.</text>
</comment>
<feature type="transmembrane region" description="Helical" evidence="4">
    <location>
        <begin position="38"/>
        <end position="58"/>
    </location>
</feature>
<feature type="transmembrane region" description="Helical" evidence="4">
    <location>
        <begin position="12"/>
        <end position="32"/>
    </location>
</feature>
<feature type="domain" description="Methyl-accepting transducer" evidence="5">
    <location>
        <begin position="77"/>
        <end position="313"/>
    </location>
</feature>
<dbReference type="Proteomes" id="UP000440498">
    <property type="component" value="Unassembled WGS sequence"/>
</dbReference>
<keyword evidence="4" id="KW-1133">Transmembrane helix</keyword>
<dbReference type="InterPro" id="IPR004090">
    <property type="entry name" value="Chemotax_Me-accpt_rcpt"/>
</dbReference>
<name>A0A6A7MZZ3_9BURK</name>
<reference evidence="6 7" key="1">
    <citation type="submission" date="2019-10" db="EMBL/GenBank/DDBJ databases">
        <title>Two novel species isolated from a subtropical stream in China.</title>
        <authorList>
            <person name="Lu H."/>
        </authorList>
    </citation>
    <scope>NUCLEOTIDE SEQUENCE [LARGE SCALE GENOMIC DNA]</scope>
    <source>
        <strain evidence="6 7">FT29W</strain>
    </source>
</reference>
<dbReference type="SMART" id="SM00283">
    <property type="entry name" value="MA"/>
    <property type="match status" value="1"/>
</dbReference>